<keyword evidence="3" id="KW-0472">Membrane</keyword>
<feature type="compositionally biased region" description="Polar residues" evidence="2">
    <location>
        <begin position="87"/>
        <end position="98"/>
    </location>
</feature>
<evidence type="ECO:0000256" key="3">
    <source>
        <dbReference type="SAM" id="Phobius"/>
    </source>
</evidence>
<gene>
    <name evidence="4" type="ORF">Vafri_18328</name>
</gene>
<feature type="compositionally biased region" description="Low complexity" evidence="2">
    <location>
        <begin position="30"/>
        <end position="53"/>
    </location>
</feature>
<evidence type="ECO:0000256" key="2">
    <source>
        <dbReference type="SAM" id="MobiDB-lite"/>
    </source>
</evidence>
<dbReference type="PANTHER" id="PTHR35482:SF1">
    <property type="entry name" value="CYTOCHROME C OXIDASE SUBUNIT"/>
    <property type="match status" value="1"/>
</dbReference>
<keyword evidence="3" id="KW-0812">Transmembrane</keyword>
<proteinExistence type="predicted"/>
<reference evidence="4" key="1">
    <citation type="journal article" date="2021" name="Proc. Natl. Acad. Sci. U.S.A.">
        <title>Three genomes in the algal genus Volvox reveal the fate of a haploid sex-determining region after a transition to homothallism.</title>
        <authorList>
            <person name="Yamamoto K."/>
            <person name="Hamaji T."/>
            <person name="Kawai-Toyooka H."/>
            <person name="Matsuzaki R."/>
            <person name="Takahashi F."/>
            <person name="Nishimura Y."/>
            <person name="Kawachi M."/>
            <person name="Noguchi H."/>
            <person name="Minakuchi Y."/>
            <person name="Umen J.G."/>
            <person name="Toyoda A."/>
            <person name="Nozaki H."/>
        </authorList>
    </citation>
    <scope>NUCLEOTIDE SEQUENCE</scope>
    <source>
        <strain evidence="4">NIES-3780</strain>
    </source>
</reference>
<feature type="coiled-coil region" evidence="1">
    <location>
        <begin position="294"/>
        <end position="330"/>
    </location>
</feature>
<dbReference type="Proteomes" id="UP000747399">
    <property type="component" value="Unassembled WGS sequence"/>
</dbReference>
<feature type="region of interest" description="Disordered" evidence="2">
    <location>
        <begin position="1"/>
        <end position="105"/>
    </location>
</feature>
<evidence type="ECO:0000256" key="1">
    <source>
        <dbReference type="SAM" id="Coils"/>
    </source>
</evidence>
<dbReference type="AlphaFoldDB" id="A0A8J4BLS1"/>
<sequence>MLPNHISSQLAHGWATGPSRAQGWRCARIPPSRAAPDSSTSPSPETTHSSGPSKPSSQATIAEPPAASGGPSKDAILARIARAKQYKQPSSIDPSNSEGGKPAIPASASAPAVVAAAASPGSVASRSAALPRVGPSKVDWGAVVGFLDAPVSTERSGTGDTPVSFGGTAPAPSPADVAAEAAAATERERRFMAEPEQKDYMDMLLNSPRRDGAGSAMRAADALAGVLAEIPSYDSPDGSISADVRMEEFTAAKEARLRALGGEVITADPSYNPGGNVVVRVSMGDDAGQMAGPEAAALAEVRRLEAKAEAKKAEQEAAALAAAAAAATAEQEARVAAAATAPATAGENGAPAVVEEDVYKPKVSTWGMFPRPKDISEAYGGGRNLKPGQEIETAQQRAERERNYASALAAYKARAGLEVDPEAEERAAKLYEEGMELFIAGQLKASYEKFEKVLAAVPVKTKYGGLATLQKAIVLDSVGQNEAAQKLYKSIATHGVAQISKKAKQMLFGFEAMTFMKADQFSYAVKKSEYDKYFRGAADRRTLYVATEEERRRDEEVARVAGFVAMAVILTPVLAVAALALQR</sequence>
<keyword evidence="5" id="KW-1185">Reference proteome</keyword>
<evidence type="ECO:0000313" key="4">
    <source>
        <dbReference type="EMBL" id="GIL64356.1"/>
    </source>
</evidence>
<accession>A0A8J4BLS1</accession>
<name>A0A8J4BLS1_9CHLO</name>
<comment type="caution">
    <text evidence="4">The sequence shown here is derived from an EMBL/GenBank/DDBJ whole genome shotgun (WGS) entry which is preliminary data.</text>
</comment>
<feature type="compositionally biased region" description="Polar residues" evidence="2">
    <location>
        <begin position="1"/>
        <end position="10"/>
    </location>
</feature>
<dbReference type="EMBL" id="BNCO01000065">
    <property type="protein sequence ID" value="GIL64356.1"/>
    <property type="molecule type" value="Genomic_DNA"/>
</dbReference>
<feature type="transmembrane region" description="Helical" evidence="3">
    <location>
        <begin position="560"/>
        <end position="581"/>
    </location>
</feature>
<evidence type="ECO:0000313" key="5">
    <source>
        <dbReference type="Proteomes" id="UP000747399"/>
    </source>
</evidence>
<organism evidence="4 5">
    <name type="scientific">Volvox africanus</name>
    <dbReference type="NCBI Taxonomy" id="51714"/>
    <lineage>
        <taxon>Eukaryota</taxon>
        <taxon>Viridiplantae</taxon>
        <taxon>Chlorophyta</taxon>
        <taxon>core chlorophytes</taxon>
        <taxon>Chlorophyceae</taxon>
        <taxon>CS clade</taxon>
        <taxon>Chlamydomonadales</taxon>
        <taxon>Volvocaceae</taxon>
        <taxon>Volvox</taxon>
    </lineage>
</organism>
<protein>
    <submittedName>
        <fullName evidence="4">Uncharacterized protein</fullName>
    </submittedName>
</protein>
<keyword evidence="1" id="KW-0175">Coiled coil</keyword>
<feature type="region of interest" description="Disordered" evidence="2">
    <location>
        <begin position="153"/>
        <end position="174"/>
    </location>
</feature>
<dbReference type="PANTHER" id="PTHR35482">
    <property type="entry name" value="CYTOCHROME C OXIDASE SUBUNIT"/>
    <property type="match status" value="1"/>
</dbReference>
<keyword evidence="3" id="KW-1133">Transmembrane helix</keyword>